<accession>A0A1M5XV57</accession>
<dbReference type="RefSeq" id="WP_073078519.1">
    <property type="nucleotide sequence ID" value="NZ_FQXV01000006.1"/>
</dbReference>
<name>A0A1M5XV57_9FIRM</name>
<sequence>MEEAQKAAAFTERLQRVNNAIALKESDKMPIVPLFNSVIQRLYGSSYKDLYYNHRQAGDAVLKFYAQYPQCDAHFFEGFKSGVANELAGSRMIDWPGRPGTAVSDFSSHQVIEHEFLLPEEYPELLNDFTGFMLKKYIPRAYANLQGFGSLALYPAVILGTSLLNSVTTPGLLESYGRLAEIARPMPKPRR</sequence>
<evidence type="ECO:0000313" key="1">
    <source>
        <dbReference type="EMBL" id="SHI03680.1"/>
    </source>
</evidence>
<reference evidence="1 2" key="1">
    <citation type="submission" date="2016-11" db="EMBL/GenBank/DDBJ databases">
        <authorList>
            <person name="Jaros S."/>
            <person name="Januszkiewicz K."/>
            <person name="Wedrychowicz H."/>
        </authorList>
    </citation>
    <scope>NUCLEOTIDE SEQUENCE [LARGE SCALE GENOMIC DNA]</scope>
    <source>
        <strain evidence="1 2">DSM 10068</strain>
    </source>
</reference>
<dbReference type="Proteomes" id="UP000183995">
    <property type="component" value="Unassembled WGS sequence"/>
</dbReference>
<protein>
    <submittedName>
        <fullName evidence="1">Uncharacterized protein</fullName>
    </submittedName>
</protein>
<organism evidence="1 2">
    <name type="scientific">Sporobacter termitidis DSM 10068</name>
    <dbReference type="NCBI Taxonomy" id="1123282"/>
    <lineage>
        <taxon>Bacteria</taxon>
        <taxon>Bacillati</taxon>
        <taxon>Bacillota</taxon>
        <taxon>Clostridia</taxon>
        <taxon>Eubacteriales</taxon>
        <taxon>Oscillospiraceae</taxon>
        <taxon>Sporobacter</taxon>
    </lineage>
</organism>
<dbReference type="OrthoDB" id="9813603at2"/>
<dbReference type="EMBL" id="FQXV01000006">
    <property type="protein sequence ID" value="SHI03680.1"/>
    <property type="molecule type" value="Genomic_DNA"/>
</dbReference>
<dbReference type="STRING" id="1123282.SAMN02745823_02065"/>
<keyword evidence="2" id="KW-1185">Reference proteome</keyword>
<gene>
    <name evidence="1" type="ORF">SAMN02745823_02065</name>
</gene>
<proteinExistence type="predicted"/>
<dbReference type="AlphaFoldDB" id="A0A1M5XV57"/>
<evidence type="ECO:0000313" key="2">
    <source>
        <dbReference type="Proteomes" id="UP000183995"/>
    </source>
</evidence>